<comment type="cofactor">
    <cofactor evidence="1">
        <name>Mn(2+)</name>
        <dbReference type="ChEBI" id="CHEBI:29035"/>
    </cofactor>
</comment>
<dbReference type="Gene3D" id="3.30.1490.20">
    <property type="entry name" value="ATP-grasp fold, A domain"/>
    <property type="match status" value="1"/>
</dbReference>
<dbReference type="InterPro" id="IPR011127">
    <property type="entry name" value="Dala_Dala_lig_N"/>
</dbReference>
<comment type="caution">
    <text evidence="23">The sequence shown here is derived from an EMBL/GenBank/DDBJ whole genome shotgun (WGS) entry which is preliminary data.</text>
</comment>
<keyword evidence="12 20" id="KW-0460">Magnesium</keyword>
<dbReference type="InterPro" id="IPR013815">
    <property type="entry name" value="ATP_grasp_subdomain_1"/>
</dbReference>
<keyword evidence="11 21" id="KW-0067">ATP-binding</keyword>
<dbReference type="PROSITE" id="PS50975">
    <property type="entry name" value="ATP_GRASP"/>
    <property type="match status" value="1"/>
</dbReference>
<feature type="active site" evidence="19">
    <location>
        <position position="152"/>
    </location>
</feature>
<protein>
    <recommendedName>
        <fullName evidence="6 18">D-alanine--D-alanine ligase</fullName>
        <ecNumber evidence="6 18">6.3.2.4</ecNumber>
    </recommendedName>
    <alternativeName>
        <fullName evidence="18">D-Ala-D-Ala ligase</fullName>
    </alternativeName>
    <alternativeName>
        <fullName evidence="18">D-alanylalanine synthetase</fullName>
    </alternativeName>
</protein>
<evidence type="ECO:0000313" key="23">
    <source>
        <dbReference type="EMBL" id="MCP8900242.1"/>
    </source>
</evidence>
<dbReference type="PANTHER" id="PTHR23132">
    <property type="entry name" value="D-ALANINE--D-ALANINE LIGASE"/>
    <property type="match status" value="1"/>
</dbReference>
<evidence type="ECO:0000256" key="17">
    <source>
        <dbReference type="ARBA" id="ARBA00047614"/>
    </source>
</evidence>
<name>A0A9X2I7G4_9GAMM</name>
<evidence type="ECO:0000256" key="16">
    <source>
        <dbReference type="ARBA" id="ARBA00023316"/>
    </source>
</evidence>
<keyword evidence="16 18" id="KW-0961">Cell wall biogenesis/degradation</keyword>
<gene>
    <name evidence="18" type="primary">ddl</name>
    <name evidence="23" type="ORF">M6D89_13115</name>
</gene>
<dbReference type="Gene3D" id="3.40.50.20">
    <property type="match status" value="1"/>
</dbReference>
<dbReference type="InterPro" id="IPR005905">
    <property type="entry name" value="D_ala_D_ala"/>
</dbReference>
<feature type="active site" evidence="19">
    <location>
        <position position="24"/>
    </location>
</feature>
<evidence type="ECO:0000256" key="9">
    <source>
        <dbReference type="ARBA" id="ARBA00022723"/>
    </source>
</evidence>
<dbReference type="PIRSF" id="PIRSF039102">
    <property type="entry name" value="Ddl/VanB"/>
    <property type="match status" value="1"/>
</dbReference>
<dbReference type="FunFam" id="3.30.470.20:FF:000008">
    <property type="entry name" value="D-alanine--D-alanine ligase"/>
    <property type="match status" value="1"/>
</dbReference>
<dbReference type="GO" id="GO:0009252">
    <property type="term" value="P:peptidoglycan biosynthetic process"/>
    <property type="evidence" value="ECO:0007669"/>
    <property type="project" value="UniProtKB-UniRule"/>
</dbReference>
<sequence length="310" mass="33548">MSSVSSLKEKFGRVGVLYGGHSAERDISLRSGAAIISALERLGVDVIGIDIGADGIAQLQQAKLDRAFIALHGPGGEDGRMQAVLEYLNIPFTGCDVQSSAIAMDKLRTKQLWRGVGVQTPDFVVLSEQSSWSLVMEQLGGEVMVKPAHEGSSIGMARVDSAEALQQAYGKAAEFDALVIAERVIRGAEYTVAILGNKALPPIRLETDHRFYDYEAKYEAGDTRYICPCGLDEVRESAIKDQALQAFQSIGCTGWGRVDVMADENGEFYMLEVNTVPGMTDHSLVPMAAKAEGLSFDQLVLTVLEESLLR</sequence>
<dbReference type="NCBIfam" id="TIGR01205">
    <property type="entry name" value="D_ala_D_alaTIGR"/>
    <property type="match status" value="1"/>
</dbReference>
<evidence type="ECO:0000256" key="13">
    <source>
        <dbReference type="ARBA" id="ARBA00022960"/>
    </source>
</evidence>
<evidence type="ECO:0000256" key="18">
    <source>
        <dbReference type="HAMAP-Rule" id="MF_00047"/>
    </source>
</evidence>
<dbReference type="SUPFAM" id="SSF56059">
    <property type="entry name" value="Glutathione synthetase ATP-binding domain-like"/>
    <property type="match status" value="1"/>
</dbReference>
<keyword evidence="15 20" id="KW-0464">Manganese</keyword>
<feature type="binding site" evidence="20">
    <location>
        <position position="274"/>
    </location>
    <ligand>
        <name>Mg(2+)</name>
        <dbReference type="ChEBI" id="CHEBI:18420"/>
        <label>2</label>
    </ligand>
</feature>
<dbReference type="SUPFAM" id="SSF52440">
    <property type="entry name" value="PreATP-grasp domain"/>
    <property type="match status" value="1"/>
</dbReference>
<dbReference type="InterPro" id="IPR016185">
    <property type="entry name" value="PreATP-grasp_dom_sf"/>
</dbReference>
<evidence type="ECO:0000256" key="14">
    <source>
        <dbReference type="ARBA" id="ARBA00022984"/>
    </source>
</evidence>
<evidence type="ECO:0000256" key="19">
    <source>
        <dbReference type="PIRSR" id="PIRSR039102-1"/>
    </source>
</evidence>
<evidence type="ECO:0000259" key="22">
    <source>
        <dbReference type="PROSITE" id="PS50975"/>
    </source>
</evidence>
<dbReference type="GO" id="GO:0046872">
    <property type="term" value="F:metal ion binding"/>
    <property type="evidence" value="ECO:0007669"/>
    <property type="project" value="UniProtKB-KW"/>
</dbReference>
<feature type="binding site" evidence="20">
    <location>
        <position position="259"/>
    </location>
    <ligand>
        <name>Mg(2+)</name>
        <dbReference type="ChEBI" id="CHEBI:18420"/>
        <label>1</label>
    </ligand>
</feature>
<dbReference type="PROSITE" id="PS00843">
    <property type="entry name" value="DALA_DALA_LIGASE_1"/>
    <property type="match status" value="1"/>
</dbReference>
<dbReference type="InterPro" id="IPR011095">
    <property type="entry name" value="Dala_Dala_lig_C"/>
</dbReference>
<comment type="cofactor">
    <cofactor evidence="20">
        <name>Mg(2+)</name>
        <dbReference type="ChEBI" id="CHEBI:18420"/>
    </cofactor>
    <cofactor evidence="20">
        <name>Mn(2+)</name>
        <dbReference type="ChEBI" id="CHEBI:29035"/>
    </cofactor>
    <text evidence="20">Binds 2 magnesium or manganese ions per subunit.</text>
</comment>
<dbReference type="Gene3D" id="3.30.470.20">
    <property type="entry name" value="ATP-grasp fold, B domain"/>
    <property type="match status" value="1"/>
</dbReference>
<evidence type="ECO:0000256" key="8">
    <source>
        <dbReference type="ARBA" id="ARBA00022598"/>
    </source>
</evidence>
<evidence type="ECO:0000256" key="1">
    <source>
        <dbReference type="ARBA" id="ARBA00001936"/>
    </source>
</evidence>
<evidence type="ECO:0000313" key="24">
    <source>
        <dbReference type="Proteomes" id="UP001139319"/>
    </source>
</evidence>
<dbReference type="EC" id="6.3.2.4" evidence="6 18"/>
<keyword evidence="8 18" id="KW-0436">Ligase</keyword>
<dbReference type="InterPro" id="IPR000291">
    <property type="entry name" value="D-Ala_lig_Van_CS"/>
</dbReference>
<evidence type="ECO:0000256" key="11">
    <source>
        <dbReference type="ARBA" id="ARBA00022840"/>
    </source>
</evidence>
<dbReference type="GO" id="GO:0005524">
    <property type="term" value="F:ATP binding"/>
    <property type="evidence" value="ECO:0007669"/>
    <property type="project" value="UniProtKB-UniRule"/>
</dbReference>
<dbReference type="Proteomes" id="UP001139319">
    <property type="component" value="Unassembled WGS sequence"/>
</dbReference>
<feature type="binding site" evidence="20">
    <location>
        <position position="272"/>
    </location>
    <ligand>
        <name>Mg(2+)</name>
        <dbReference type="ChEBI" id="CHEBI:18420"/>
        <label>2</label>
    </ligand>
</feature>
<dbReference type="PANTHER" id="PTHR23132:SF23">
    <property type="entry name" value="D-ALANINE--D-ALANINE LIGASE B"/>
    <property type="match status" value="1"/>
</dbReference>
<evidence type="ECO:0000256" key="5">
    <source>
        <dbReference type="ARBA" id="ARBA00010871"/>
    </source>
</evidence>
<comment type="catalytic activity">
    <reaction evidence="17 18">
        <text>2 D-alanine + ATP = D-alanyl-D-alanine + ADP + phosphate + H(+)</text>
        <dbReference type="Rhea" id="RHEA:11224"/>
        <dbReference type="ChEBI" id="CHEBI:15378"/>
        <dbReference type="ChEBI" id="CHEBI:30616"/>
        <dbReference type="ChEBI" id="CHEBI:43474"/>
        <dbReference type="ChEBI" id="CHEBI:57416"/>
        <dbReference type="ChEBI" id="CHEBI:57822"/>
        <dbReference type="ChEBI" id="CHEBI:456216"/>
        <dbReference type="EC" id="6.3.2.4"/>
    </reaction>
</comment>
<dbReference type="Pfam" id="PF01820">
    <property type="entry name" value="Dala_Dala_lig_N"/>
    <property type="match status" value="1"/>
</dbReference>
<keyword evidence="9 20" id="KW-0479">Metal-binding</keyword>
<feature type="domain" description="ATP-grasp" evidence="22">
    <location>
        <begin position="110"/>
        <end position="305"/>
    </location>
</feature>
<dbReference type="Pfam" id="PF07478">
    <property type="entry name" value="Dala_Dala_lig_C"/>
    <property type="match status" value="1"/>
</dbReference>
<evidence type="ECO:0000256" key="20">
    <source>
        <dbReference type="PIRSR" id="PIRSR039102-3"/>
    </source>
</evidence>
<dbReference type="GO" id="GO:0071555">
    <property type="term" value="P:cell wall organization"/>
    <property type="evidence" value="ECO:0007669"/>
    <property type="project" value="UniProtKB-KW"/>
</dbReference>
<comment type="similarity">
    <text evidence="5 18">Belongs to the D-alanine--D-alanine ligase family.</text>
</comment>
<feature type="active site" evidence="19">
    <location>
        <position position="283"/>
    </location>
</feature>
<dbReference type="HAMAP" id="MF_00047">
    <property type="entry name" value="Dala_Dala_lig"/>
    <property type="match status" value="1"/>
</dbReference>
<comment type="subcellular location">
    <subcellularLocation>
        <location evidence="3 18">Cytoplasm</location>
    </subcellularLocation>
</comment>
<reference evidence="23" key="1">
    <citation type="submission" date="2022-05" db="EMBL/GenBank/DDBJ databases">
        <authorList>
            <person name="Sun H.-N."/>
        </authorList>
    </citation>
    <scope>NUCLEOTIDE SEQUENCE</scope>
    <source>
        <strain evidence="23">HB14</strain>
    </source>
</reference>
<keyword evidence="14 18" id="KW-0573">Peptidoglycan synthesis</keyword>
<evidence type="ECO:0000256" key="12">
    <source>
        <dbReference type="ARBA" id="ARBA00022842"/>
    </source>
</evidence>
<feature type="binding site" evidence="20">
    <location>
        <position position="272"/>
    </location>
    <ligand>
        <name>Mg(2+)</name>
        <dbReference type="ChEBI" id="CHEBI:18420"/>
        <label>1</label>
    </ligand>
</feature>
<keyword evidence="7 18" id="KW-0963">Cytoplasm</keyword>
<evidence type="ECO:0000256" key="4">
    <source>
        <dbReference type="ARBA" id="ARBA00004752"/>
    </source>
</evidence>
<keyword evidence="10 21" id="KW-0547">Nucleotide-binding</keyword>
<keyword evidence="24" id="KW-1185">Reference proteome</keyword>
<accession>A0A9X2I7G4</accession>
<reference evidence="23" key="2">
    <citation type="submission" date="2023-01" db="EMBL/GenBank/DDBJ databases">
        <title>Gilvimarinus xylanilyticus HB14 isolated from Caulerpa lentillifera aquaculture base in Hainan, China.</title>
        <authorList>
            <person name="Zhang Y.-J."/>
        </authorList>
    </citation>
    <scope>NUCLEOTIDE SEQUENCE</scope>
    <source>
        <strain evidence="23">HB14</strain>
    </source>
</reference>
<dbReference type="AlphaFoldDB" id="A0A9X2I7G4"/>
<evidence type="ECO:0000256" key="7">
    <source>
        <dbReference type="ARBA" id="ARBA00022490"/>
    </source>
</evidence>
<dbReference type="NCBIfam" id="NF002378">
    <property type="entry name" value="PRK01372.1"/>
    <property type="match status" value="1"/>
</dbReference>
<dbReference type="GO" id="GO:0008360">
    <property type="term" value="P:regulation of cell shape"/>
    <property type="evidence" value="ECO:0007669"/>
    <property type="project" value="UniProtKB-KW"/>
</dbReference>
<keyword evidence="13 18" id="KW-0133">Cell shape</keyword>
<evidence type="ECO:0000256" key="21">
    <source>
        <dbReference type="PROSITE-ProRule" id="PRU00409"/>
    </source>
</evidence>
<evidence type="ECO:0000256" key="2">
    <source>
        <dbReference type="ARBA" id="ARBA00003921"/>
    </source>
</evidence>
<evidence type="ECO:0000256" key="3">
    <source>
        <dbReference type="ARBA" id="ARBA00004496"/>
    </source>
</evidence>
<evidence type="ECO:0000256" key="6">
    <source>
        <dbReference type="ARBA" id="ARBA00012216"/>
    </source>
</evidence>
<evidence type="ECO:0000256" key="10">
    <source>
        <dbReference type="ARBA" id="ARBA00022741"/>
    </source>
</evidence>
<dbReference type="GO" id="GO:0008716">
    <property type="term" value="F:D-alanine-D-alanine ligase activity"/>
    <property type="evidence" value="ECO:0007669"/>
    <property type="project" value="UniProtKB-UniRule"/>
</dbReference>
<dbReference type="GO" id="GO:0005829">
    <property type="term" value="C:cytosol"/>
    <property type="evidence" value="ECO:0007669"/>
    <property type="project" value="TreeGrafter"/>
</dbReference>
<comment type="pathway">
    <text evidence="4 18">Cell wall biogenesis; peptidoglycan biosynthesis.</text>
</comment>
<evidence type="ECO:0000256" key="15">
    <source>
        <dbReference type="ARBA" id="ARBA00023211"/>
    </source>
</evidence>
<dbReference type="InterPro" id="IPR011761">
    <property type="entry name" value="ATP-grasp"/>
</dbReference>
<comment type="function">
    <text evidence="2 18">Cell wall formation.</text>
</comment>
<proteinExistence type="inferred from homology"/>
<organism evidence="23 24">
    <name type="scientific">Gilvimarinus xylanilyticus</name>
    <dbReference type="NCBI Taxonomy" id="2944139"/>
    <lineage>
        <taxon>Bacteria</taxon>
        <taxon>Pseudomonadati</taxon>
        <taxon>Pseudomonadota</taxon>
        <taxon>Gammaproteobacteria</taxon>
        <taxon>Cellvibrionales</taxon>
        <taxon>Cellvibrionaceae</taxon>
        <taxon>Gilvimarinus</taxon>
    </lineage>
</organism>
<dbReference type="EMBL" id="JAMFTH010000004">
    <property type="protein sequence ID" value="MCP8900242.1"/>
    <property type="molecule type" value="Genomic_DNA"/>
</dbReference>